<accession>A0ABV2BT14</accession>
<dbReference type="Pfam" id="PF11697">
    <property type="entry name" value="DUF3293"/>
    <property type="match status" value="1"/>
</dbReference>
<dbReference type="Proteomes" id="UP001548189">
    <property type="component" value="Unassembled WGS sequence"/>
</dbReference>
<dbReference type="EMBL" id="JBEVCJ010000007">
    <property type="protein sequence ID" value="MET1255072.1"/>
    <property type="molecule type" value="Genomic_DNA"/>
</dbReference>
<sequence>MPDQFLDSNVYSYGMEQQLIQAYQLAQYVVRIGHIAYHFKVNQNSEVLAKLLKLYQTQHAIFITAFNPASQQLPLDINLQQHQLLKAKLQQQLWSFLPGYGGCENNLWPKELSWLVFGVERQQAYQLAYSFKQNAFLWITQDQPVKLLVYNQSSVK</sequence>
<proteinExistence type="predicted"/>
<organism evidence="1 2">
    <name type="scientific">Aliikangiella maris</name>
    <dbReference type="NCBI Taxonomy" id="3162458"/>
    <lineage>
        <taxon>Bacteria</taxon>
        <taxon>Pseudomonadati</taxon>
        <taxon>Pseudomonadota</taxon>
        <taxon>Gammaproteobacteria</taxon>
        <taxon>Oceanospirillales</taxon>
        <taxon>Pleioneaceae</taxon>
        <taxon>Aliikangiella</taxon>
    </lineage>
</organism>
<protein>
    <submittedName>
        <fullName evidence="1">DUF3293 domain-containing protein</fullName>
    </submittedName>
</protein>
<dbReference type="InterPro" id="IPR021710">
    <property type="entry name" value="DUF3293"/>
</dbReference>
<name>A0ABV2BT14_9GAMM</name>
<reference evidence="1 2" key="1">
    <citation type="submission" date="2024-06" db="EMBL/GenBank/DDBJ databases">
        <authorList>
            <person name="Li F."/>
        </authorList>
    </citation>
    <scope>NUCLEOTIDE SEQUENCE [LARGE SCALE GENOMIC DNA]</scope>
    <source>
        <strain evidence="1 2">GXAS 311</strain>
    </source>
</reference>
<evidence type="ECO:0000313" key="2">
    <source>
        <dbReference type="Proteomes" id="UP001548189"/>
    </source>
</evidence>
<dbReference type="RefSeq" id="WP_353895658.1">
    <property type="nucleotide sequence ID" value="NZ_JBEVCJ010000007.1"/>
</dbReference>
<gene>
    <name evidence="1" type="ORF">ABVT43_08045</name>
</gene>
<evidence type="ECO:0000313" key="1">
    <source>
        <dbReference type="EMBL" id="MET1255072.1"/>
    </source>
</evidence>
<keyword evidence="2" id="KW-1185">Reference proteome</keyword>
<comment type="caution">
    <text evidence="1">The sequence shown here is derived from an EMBL/GenBank/DDBJ whole genome shotgun (WGS) entry which is preliminary data.</text>
</comment>